<dbReference type="CDD" id="cd00462">
    <property type="entry name" value="PTH"/>
    <property type="match status" value="1"/>
</dbReference>
<dbReference type="HAMAP" id="MF_00083">
    <property type="entry name" value="Pept_tRNA_hydro_bact"/>
    <property type="match status" value="1"/>
</dbReference>
<feature type="active site" description="Proton acceptor" evidence="7">
    <location>
        <position position="20"/>
    </location>
</feature>
<keyword evidence="4 7" id="KW-0694">RNA-binding</keyword>
<dbReference type="GO" id="GO:0004045">
    <property type="term" value="F:peptidyl-tRNA hydrolase activity"/>
    <property type="evidence" value="ECO:0007669"/>
    <property type="project" value="UniProtKB-UniRule"/>
</dbReference>
<dbReference type="FunFam" id="3.40.50.1470:FF:000001">
    <property type="entry name" value="Peptidyl-tRNA hydrolase"/>
    <property type="match status" value="1"/>
</dbReference>
<gene>
    <name evidence="7" type="primary">pth</name>
    <name evidence="10" type="ORF">AL399_05435</name>
</gene>
<dbReference type="PATRIC" id="fig|1702214.3.peg.36"/>
<proteinExistence type="inferred from homology"/>
<keyword evidence="3 7" id="KW-0378">Hydrolase</keyword>
<dbReference type="AlphaFoldDB" id="A0A0Q4B6Z6"/>
<comment type="function">
    <text evidence="7">Catalyzes the release of premature peptidyl moieties from peptidyl-tRNA molecules trapped in stalled 50S ribosomal subunits, and thus maintains levels of free tRNAs and 50S ribosomes.</text>
</comment>
<dbReference type="Proteomes" id="UP000054172">
    <property type="component" value="Unassembled WGS sequence"/>
</dbReference>
<protein>
    <recommendedName>
        <fullName evidence="6 7">Peptidyl-tRNA hydrolase</fullName>
        <shortName evidence="7">Pth</shortName>
        <ecNumber evidence="1 7">3.1.1.29</ecNumber>
    </recommendedName>
</protein>
<dbReference type="PANTHER" id="PTHR17224:SF1">
    <property type="entry name" value="PEPTIDYL-TRNA HYDROLASE"/>
    <property type="match status" value="1"/>
</dbReference>
<dbReference type="STRING" id="1702214.AL399_05435"/>
<evidence type="ECO:0000256" key="7">
    <source>
        <dbReference type="HAMAP-Rule" id="MF_00083"/>
    </source>
</evidence>
<feature type="site" description="Discriminates between blocked and unblocked aminoacyl-tRNA" evidence="7">
    <location>
        <position position="10"/>
    </location>
</feature>
<dbReference type="GO" id="GO:0005737">
    <property type="term" value="C:cytoplasm"/>
    <property type="evidence" value="ECO:0007669"/>
    <property type="project" value="UniProtKB-SubCell"/>
</dbReference>
<dbReference type="GO" id="GO:0006515">
    <property type="term" value="P:protein quality control for misfolded or incompletely synthesized proteins"/>
    <property type="evidence" value="ECO:0007669"/>
    <property type="project" value="UniProtKB-UniRule"/>
</dbReference>
<feature type="binding site" evidence="7">
    <location>
        <position position="66"/>
    </location>
    <ligand>
        <name>tRNA</name>
        <dbReference type="ChEBI" id="CHEBI:17843"/>
    </ligand>
</feature>
<evidence type="ECO:0000256" key="4">
    <source>
        <dbReference type="ARBA" id="ARBA00022884"/>
    </source>
</evidence>
<evidence type="ECO:0000256" key="5">
    <source>
        <dbReference type="ARBA" id="ARBA00038063"/>
    </source>
</evidence>
<evidence type="ECO:0000256" key="9">
    <source>
        <dbReference type="RuleBase" id="RU004320"/>
    </source>
</evidence>
<keyword evidence="11" id="KW-1185">Reference proteome</keyword>
<evidence type="ECO:0000256" key="1">
    <source>
        <dbReference type="ARBA" id="ARBA00013260"/>
    </source>
</evidence>
<feature type="site" description="Stabilizes the basic form of H active site to accept a proton" evidence="7">
    <location>
        <position position="91"/>
    </location>
</feature>
<dbReference type="InterPro" id="IPR001328">
    <property type="entry name" value="Pept_tRNA_hydro"/>
</dbReference>
<dbReference type="EC" id="3.1.1.29" evidence="1 7"/>
<comment type="caution">
    <text evidence="10">The sequence shown here is derived from an EMBL/GenBank/DDBJ whole genome shotgun (WGS) entry which is preliminary data.</text>
</comment>
<keyword evidence="2 7" id="KW-0820">tRNA-binding</keyword>
<evidence type="ECO:0000256" key="6">
    <source>
        <dbReference type="ARBA" id="ARBA00050038"/>
    </source>
</evidence>
<dbReference type="GO" id="GO:0072344">
    <property type="term" value="P:rescue of stalled ribosome"/>
    <property type="evidence" value="ECO:0007669"/>
    <property type="project" value="UniProtKB-UniRule"/>
</dbReference>
<dbReference type="PANTHER" id="PTHR17224">
    <property type="entry name" value="PEPTIDYL-TRNA HYDROLASE"/>
    <property type="match status" value="1"/>
</dbReference>
<comment type="function">
    <text evidence="7">Hydrolyzes ribosome-free peptidyl-tRNAs (with 1 or more amino acids incorporated), which drop off the ribosome during protein synthesis, or as a result of ribosome stalling.</text>
</comment>
<feature type="binding site" evidence="7">
    <location>
        <position position="15"/>
    </location>
    <ligand>
        <name>tRNA</name>
        <dbReference type="ChEBI" id="CHEBI:17843"/>
    </ligand>
</feature>
<dbReference type="Gene3D" id="3.40.50.1470">
    <property type="entry name" value="Peptidyl-tRNA hydrolase"/>
    <property type="match status" value="1"/>
</dbReference>
<dbReference type="SUPFAM" id="SSF53178">
    <property type="entry name" value="Peptidyl-tRNA hydrolase-like"/>
    <property type="match status" value="1"/>
</dbReference>
<dbReference type="InterPro" id="IPR018171">
    <property type="entry name" value="Pept_tRNA_hydro_CS"/>
</dbReference>
<evidence type="ECO:0000256" key="2">
    <source>
        <dbReference type="ARBA" id="ARBA00022555"/>
    </source>
</evidence>
<comment type="similarity">
    <text evidence="5 7 9">Belongs to the PTH family.</text>
</comment>
<comment type="subcellular location">
    <subcellularLocation>
        <location evidence="7">Cytoplasm</location>
    </subcellularLocation>
</comment>
<sequence>MKYLIVGLGNPGAEYDRTRHNVGFMALDAYARTAGVAFAPARLGEVAMASYRGRQLLLLKPSTFMNLSGKAVRYWMQQENVPPERTLVLVDDLALPLGTVRLRAKGSAGGHNGLKDIEAQLQTAAYPRLRIGIGHEFTRGRQIDFVLHPFSPEEFERLEPALALAVQTIQLFCTQDIARVMNLVNTPPTQETQQGNEDR</sequence>
<name>A0A0Q4B6Z6_9BACT</name>
<feature type="binding site" evidence="7">
    <location>
        <position position="112"/>
    </location>
    <ligand>
        <name>tRNA</name>
        <dbReference type="ChEBI" id="CHEBI:17843"/>
    </ligand>
</feature>
<dbReference type="EMBL" id="LIIK01000022">
    <property type="protein sequence ID" value="KQM08779.1"/>
    <property type="molecule type" value="Genomic_DNA"/>
</dbReference>
<evidence type="ECO:0000256" key="8">
    <source>
        <dbReference type="RuleBase" id="RU000673"/>
    </source>
</evidence>
<comment type="subunit">
    <text evidence="7">Monomer.</text>
</comment>
<reference evidence="10" key="1">
    <citation type="submission" date="2015-08" db="EMBL/GenBank/DDBJ databases">
        <title>Candidatus Bacteriodes Periocalifornicus.</title>
        <authorList>
            <person name="McLean J.S."/>
            <person name="Kelley S."/>
        </authorList>
    </citation>
    <scope>NUCLEOTIDE SEQUENCE [LARGE SCALE GENOMIC DNA]</scope>
    <source>
        <strain evidence="10">12B</strain>
    </source>
</reference>
<evidence type="ECO:0000256" key="3">
    <source>
        <dbReference type="ARBA" id="ARBA00022801"/>
    </source>
</evidence>
<dbReference type="GO" id="GO:0000049">
    <property type="term" value="F:tRNA binding"/>
    <property type="evidence" value="ECO:0007669"/>
    <property type="project" value="UniProtKB-UniRule"/>
</dbReference>
<organism evidence="10 11">
    <name type="scientific">Candidatus [Bacteroides] periocalifornicus</name>
    <dbReference type="NCBI Taxonomy" id="1702214"/>
    <lineage>
        <taxon>Bacteria</taxon>
        <taxon>Pseudomonadati</taxon>
        <taxon>Bacteroidota</taxon>
    </lineage>
</organism>
<dbReference type="InterPro" id="IPR036416">
    <property type="entry name" value="Pept_tRNA_hydro_sf"/>
</dbReference>
<accession>A0A0Q4B6Z6</accession>
<evidence type="ECO:0000313" key="11">
    <source>
        <dbReference type="Proteomes" id="UP000054172"/>
    </source>
</evidence>
<comment type="catalytic activity">
    <reaction evidence="7 8">
        <text>an N-acyl-L-alpha-aminoacyl-tRNA + H2O = an N-acyl-L-amino acid + a tRNA + H(+)</text>
        <dbReference type="Rhea" id="RHEA:54448"/>
        <dbReference type="Rhea" id="RHEA-COMP:10123"/>
        <dbReference type="Rhea" id="RHEA-COMP:13883"/>
        <dbReference type="ChEBI" id="CHEBI:15377"/>
        <dbReference type="ChEBI" id="CHEBI:15378"/>
        <dbReference type="ChEBI" id="CHEBI:59874"/>
        <dbReference type="ChEBI" id="CHEBI:78442"/>
        <dbReference type="ChEBI" id="CHEBI:138191"/>
        <dbReference type="EC" id="3.1.1.29"/>
    </reaction>
</comment>
<evidence type="ECO:0000313" key="10">
    <source>
        <dbReference type="EMBL" id="KQM08779.1"/>
    </source>
</evidence>
<dbReference type="NCBIfam" id="TIGR00447">
    <property type="entry name" value="pth"/>
    <property type="match status" value="1"/>
</dbReference>
<dbReference type="Pfam" id="PF01195">
    <property type="entry name" value="Pept_tRNA_hydro"/>
    <property type="match status" value="1"/>
</dbReference>
<dbReference type="PROSITE" id="PS01196">
    <property type="entry name" value="PEPT_TRNA_HYDROL_2"/>
    <property type="match status" value="1"/>
</dbReference>
<keyword evidence="7" id="KW-0963">Cytoplasm</keyword>
<feature type="binding site" evidence="7">
    <location>
        <position position="64"/>
    </location>
    <ligand>
        <name>tRNA</name>
        <dbReference type="ChEBI" id="CHEBI:17843"/>
    </ligand>
</feature>
<dbReference type="PROSITE" id="PS01195">
    <property type="entry name" value="PEPT_TRNA_HYDROL_1"/>
    <property type="match status" value="1"/>
</dbReference>